<accession>A0AAV2G0L3</accession>
<feature type="transmembrane region" description="Helical" evidence="1">
    <location>
        <begin position="85"/>
        <end position="104"/>
    </location>
</feature>
<keyword evidence="1" id="KW-0472">Membrane</keyword>
<dbReference type="AlphaFoldDB" id="A0AAV2G0L3"/>
<keyword evidence="1" id="KW-1133">Transmembrane helix</keyword>
<proteinExistence type="predicted"/>
<dbReference type="Proteomes" id="UP001497516">
    <property type="component" value="Chromosome 7"/>
</dbReference>
<reference evidence="2 3" key="1">
    <citation type="submission" date="2024-04" db="EMBL/GenBank/DDBJ databases">
        <authorList>
            <person name="Fracassetti M."/>
        </authorList>
    </citation>
    <scope>NUCLEOTIDE SEQUENCE [LARGE SCALE GENOMIC DNA]</scope>
</reference>
<dbReference type="EMBL" id="OZ034820">
    <property type="protein sequence ID" value="CAL1404159.1"/>
    <property type="molecule type" value="Genomic_DNA"/>
</dbReference>
<organism evidence="2 3">
    <name type="scientific">Linum trigynum</name>
    <dbReference type="NCBI Taxonomy" id="586398"/>
    <lineage>
        <taxon>Eukaryota</taxon>
        <taxon>Viridiplantae</taxon>
        <taxon>Streptophyta</taxon>
        <taxon>Embryophyta</taxon>
        <taxon>Tracheophyta</taxon>
        <taxon>Spermatophyta</taxon>
        <taxon>Magnoliopsida</taxon>
        <taxon>eudicotyledons</taxon>
        <taxon>Gunneridae</taxon>
        <taxon>Pentapetalae</taxon>
        <taxon>rosids</taxon>
        <taxon>fabids</taxon>
        <taxon>Malpighiales</taxon>
        <taxon>Linaceae</taxon>
        <taxon>Linum</taxon>
    </lineage>
</organism>
<keyword evidence="1" id="KW-0812">Transmembrane</keyword>
<sequence>MALGRDFCNAALTSCSTATKDIQELLLASAGVVAKAGREDLSPHVLPKLDVKTEDLSLSTCVSFITLTESTVKDYVTRAFAINKIIAFAAMLLVVIFLPTMMANDLSGRDNLLKFGSTNNIGRRVRSWSHNDRLPFTWPEVELGLSTKPYFFSNKLSQNAFKAQLSLIQQHRMNSFELRT</sequence>
<evidence type="ECO:0000313" key="3">
    <source>
        <dbReference type="Proteomes" id="UP001497516"/>
    </source>
</evidence>
<gene>
    <name evidence="2" type="ORF">LTRI10_LOCUS44038</name>
</gene>
<evidence type="ECO:0000313" key="2">
    <source>
        <dbReference type="EMBL" id="CAL1404159.1"/>
    </source>
</evidence>
<evidence type="ECO:0000256" key="1">
    <source>
        <dbReference type="SAM" id="Phobius"/>
    </source>
</evidence>
<name>A0AAV2G0L3_9ROSI</name>
<protein>
    <submittedName>
        <fullName evidence="2">Uncharacterized protein</fullName>
    </submittedName>
</protein>
<keyword evidence="3" id="KW-1185">Reference proteome</keyword>